<gene>
    <name evidence="2" type="ORF">BET01_00280</name>
</gene>
<evidence type="ECO:0000313" key="3">
    <source>
        <dbReference type="Proteomes" id="UP000284277"/>
    </source>
</evidence>
<accession>A0A419TBH7</accession>
<dbReference type="OrthoDB" id="2047231at2"/>
<dbReference type="RefSeq" id="WP_120194769.1">
    <property type="nucleotide sequence ID" value="NZ_MCIA01000001.1"/>
</dbReference>
<keyword evidence="1" id="KW-1133">Transmembrane helix</keyword>
<organism evidence="2 3">
    <name type="scientific">Lacrimispora algidixylanolytica</name>
    <dbReference type="NCBI Taxonomy" id="94868"/>
    <lineage>
        <taxon>Bacteria</taxon>
        <taxon>Bacillati</taxon>
        <taxon>Bacillota</taxon>
        <taxon>Clostridia</taxon>
        <taxon>Lachnospirales</taxon>
        <taxon>Lachnospiraceae</taxon>
        <taxon>Lacrimispora</taxon>
    </lineage>
</organism>
<comment type="caution">
    <text evidence="2">The sequence shown here is derived from an EMBL/GenBank/DDBJ whole genome shotgun (WGS) entry which is preliminary data.</text>
</comment>
<reference evidence="2 3" key="1">
    <citation type="submission" date="2016-08" db="EMBL/GenBank/DDBJ databases">
        <title>A new outlook on sporulation: Clostridium algidixylanolyticum.</title>
        <authorList>
            <person name="Poppleton D.I."/>
            <person name="Gribaldo S."/>
        </authorList>
    </citation>
    <scope>NUCLEOTIDE SEQUENCE [LARGE SCALE GENOMIC DNA]</scope>
    <source>
        <strain evidence="2 3">SPL73</strain>
    </source>
</reference>
<dbReference type="Proteomes" id="UP000284277">
    <property type="component" value="Unassembled WGS sequence"/>
</dbReference>
<name>A0A419TBH7_9FIRM</name>
<feature type="transmembrane region" description="Helical" evidence="1">
    <location>
        <begin position="20"/>
        <end position="41"/>
    </location>
</feature>
<sequence>MRKKGKNVTLIKQIKSFLLFHLVACICGFVLYLCLFQMRMFNFIEIYFYRGIFFVVLSAVVCGIVEAIIKIKTCTKKFDSRDIIASIAFIACVNMVWLSSVVVNVDRSFSVWMLSYLDKHPSRYVILDTAFQEQFIKDYGMLDRRLEEQLESNNIYLDAGTYRLTRQGKNIVAAFKTVGKLYKTSEQYYDPPELKAD</sequence>
<keyword evidence="1" id="KW-0472">Membrane</keyword>
<feature type="transmembrane region" description="Helical" evidence="1">
    <location>
        <begin position="47"/>
        <end position="71"/>
    </location>
</feature>
<keyword evidence="1" id="KW-0812">Transmembrane</keyword>
<feature type="transmembrane region" description="Helical" evidence="1">
    <location>
        <begin position="83"/>
        <end position="103"/>
    </location>
</feature>
<evidence type="ECO:0000313" key="2">
    <source>
        <dbReference type="EMBL" id="RKD34838.1"/>
    </source>
</evidence>
<proteinExistence type="predicted"/>
<protein>
    <submittedName>
        <fullName evidence="2">Uncharacterized protein</fullName>
    </submittedName>
</protein>
<keyword evidence="3" id="KW-1185">Reference proteome</keyword>
<evidence type="ECO:0000256" key="1">
    <source>
        <dbReference type="SAM" id="Phobius"/>
    </source>
</evidence>
<dbReference type="EMBL" id="MCIA01000001">
    <property type="protein sequence ID" value="RKD34838.1"/>
    <property type="molecule type" value="Genomic_DNA"/>
</dbReference>
<dbReference type="AlphaFoldDB" id="A0A419TBH7"/>